<dbReference type="RefSeq" id="XP_067717542.1">
    <property type="nucleotide sequence ID" value="XM_067861441.1"/>
</dbReference>
<dbReference type="InterPro" id="IPR024751">
    <property type="entry name" value="VESA1"/>
</dbReference>
<comment type="caution">
    <text evidence="2">The sequence shown here is derived from an EMBL/GenBank/DDBJ whole genome shotgun (WGS) entry which is preliminary data.</text>
</comment>
<dbReference type="EMBL" id="BPLF01000004">
    <property type="protein sequence ID" value="GIX65473.1"/>
    <property type="molecule type" value="Genomic_DNA"/>
</dbReference>
<evidence type="ECO:0000256" key="1">
    <source>
        <dbReference type="SAM" id="Phobius"/>
    </source>
</evidence>
<proteinExistence type="predicted"/>
<evidence type="ECO:0000313" key="2">
    <source>
        <dbReference type="EMBL" id="GIX65473.1"/>
    </source>
</evidence>
<dbReference type="Proteomes" id="UP001497744">
    <property type="component" value="Unassembled WGS sequence"/>
</dbReference>
<dbReference type="AlphaFoldDB" id="A0AAV4LZ89"/>
<keyword evidence="1" id="KW-0812">Transmembrane</keyword>
<reference evidence="2 3" key="1">
    <citation type="submission" date="2021-06" db="EMBL/GenBank/DDBJ databases">
        <title>Genome sequence of Babesia caballi.</title>
        <authorList>
            <person name="Yamagishi J."/>
            <person name="Kidaka T."/>
            <person name="Ochi A."/>
        </authorList>
    </citation>
    <scope>NUCLEOTIDE SEQUENCE [LARGE SCALE GENOMIC DNA]</scope>
    <source>
        <strain evidence="2">USDA-D6B2</strain>
    </source>
</reference>
<organism evidence="2 3">
    <name type="scientific">Babesia caballi</name>
    <dbReference type="NCBI Taxonomy" id="5871"/>
    <lineage>
        <taxon>Eukaryota</taxon>
        <taxon>Sar</taxon>
        <taxon>Alveolata</taxon>
        <taxon>Apicomplexa</taxon>
        <taxon>Aconoidasida</taxon>
        <taxon>Piroplasmida</taxon>
        <taxon>Babesiidae</taxon>
        <taxon>Babesia</taxon>
    </lineage>
</organism>
<evidence type="ECO:0000313" key="3">
    <source>
        <dbReference type="Proteomes" id="UP001497744"/>
    </source>
</evidence>
<keyword evidence="3" id="KW-1185">Reference proteome</keyword>
<keyword evidence="1" id="KW-1133">Transmembrane helix</keyword>
<protein>
    <submittedName>
        <fullName evidence="2">Variant erythrocyte surface antigen-1 family protein</fullName>
    </submittedName>
</protein>
<feature type="transmembrane region" description="Helical" evidence="1">
    <location>
        <begin position="186"/>
        <end position="208"/>
    </location>
</feature>
<gene>
    <name evidence="2" type="ORF">BcabD6B2_49080</name>
</gene>
<keyword evidence="1" id="KW-0472">Membrane</keyword>
<sequence length="382" mass="40847">MASGGKSLTQAPENLKEAIDWVLRVSGRDGGQENGEGIKGLAGELVKLLGNDAGEVARGVLRVMGKSITGLTNKLAQVTEQVKDPPSGTRKPFKVLVSYLQSFKGNLEKVRDYGSSVSGEDLDKLTVWLTGEPSGPIAKLAEGLGKLIGYQDGQFKNGGIGNQSEYKSAYKRDEVKWPQSPDDKRTCALIFLGIGPMLFYGLTYLYWWCEGTDGWSKLDVSGGSTTLSQFMTTIGLENKYLNNGQNTGQKVAEILKKAFANDLQHAMQTAKRKAMFIAAANANKIPNKASKTTALSAALNANPSYPLYLRALEQRGNSTTSPLSRCFIIATPFFTPNSTYDVQSTSPATPSFAGYSGLTALAGGAYGFNLGGLGTFMSTLLA</sequence>
<accession>A0AAV4LZ89</accession>
<name>A0AAV4LZ89_BABCB</name>
<dbReference type="Pfam" id="PF12785">
    <property type="entry name" value="VESA1_N"/>
    <property type="match status" value="1"/>
</dbReference>
<dbReference type="GeneID" id="94196954"/>